<comment type="pathway">
    <text evidence="5">Amino-acid biosynthesis; D-alanine biosynthesis; D-alanine from L-alanine: step 1/1.</text>
</comment>
<evidence type="ECO:0000259" key="8">
    <source>
        <dbReference type="SMART" id="SM01005"/>
    </source>
</evidence>
<dbReference type="InterPro" id="IPR001608">
    <property type="entry name" value="Ala_racemase_N"/>
</dbReference>
<proteinExistence type="inferred from homology"/>
<feature type="modified residue" description="N6-(pyridoxal phosphate)lysine" evidence="5 6">
    <location>
        <position position="38"/>
    </location>
</feature>
<dbReference type="KEGG" id="fek:C1H87_12875"/>
<evidence type="ECO:0000313" key="9">
    <source>
        <dbReference type="EMBL" id="AUP79553.1"/>
    </source>
</evidence>
<feature type="domain" description="Alanine racemase C-terminal" evidence="8">
    <location>
        <begin position="243"/>
        <end position="367"/>
    </location>
</feature>
<evidence type="ECO:0000313" key="10">
    <source>
        <dbReference type="Proteomes" id="UP000235826"/>
    </source>
</evidence>
<dbReference type="Gene3D" id="2.40.37.10">
    <property type="entry name" value="Lyase, Ornithine Decarboxylase, Chain A, domain 1"/>
    <property type="match status" value="1"/>
</dbReference>
<dbReference type="HAMAP" id="MF_01201">
    <property type="entry name" value="Ala_racemase"/>
    <property type="match status" value="1"/>
</dbReference>
<evidence type="ECO:0000256" key="5">
    <source>
        <dbReference type="HAMAP-Rule" id="MF_01201"/>
    </source>
</evidence>
<protein>
    <recommendedName>
        <fullName evidence="5">Alanine racemase</fullName>
        <ecNumber evidence="5">5.1.1.1</ecNumber>
    </recommendedName>
</protein>
<dbReference type="FunFam" id="3.20.20.10:FF:000002">
    <property type="entry name" value="Alanine racemase"/>
    <property type="match status" value="1"/>
</dbReference>
<dbReference type="SUPFAM" id="SSF50621">
    <property type="entry name" value="Alanine racemase C-terminal domain-like"/>
    <property type="match status" value="1"/>
</dbReference>
<dbReference type="EMBL" id="CP025791">
    <property type="protein sequence ID" value="AUP79553.1"/>
    <property type="molecule type" value="Genomic_DNA"/>
</dbReference>
<dbReference type="NCBIfam" id="TIGR00492">
    <property type="entry name" value="alr"/>
    <property type="match status" value="1"/>
</dbReference>
<reference evidence="9 10" key="1">
    <citation type="submission" date="2018-01" db="EMBL/GenBank/DDBJ databases">
        <title>Complete genome sequence of Flavivirga eckloniae ECD14 isolated from seaweed Ecklonia cava.</title>
        <authorList>
            <person name="Lee J.H."/>
            <person name="Baik K.S."/>
            <person name="Seong C.N."/>
        </authorList>
    </citation>
    <scope>NUCLEOTIDE SEQUENCE [LARGE SCALE GENOMIC DNA]</scope>
    <source>
        <strain evidence="9 10">ECD14</strain>
    </source>
</reference>
<feature type="binding site" evidence="5 7">
    <location>
        <position position="313"/>
    </location>
    <ligand>
        <name>substrate</name>
    </ligand>
</feature>
<dbReference type="Pfam" id="PF00842">
    <property type="entry name" value="Ala_racemase_C"/>
    <property type="match status" value="1"/>
</dbReference>
<dbReference type="PANTHER" id="PTHR30511:SF0">
    <property type="entry name" value="ALANINE RACEMASE, CATABOLIC-RELATED"/>
    <property type="match status" value="1"/>
</dbReference>
<feature type="active site" description="Proton acceptor; specific for L-alanine" evidence="5">
    <location>
        <position position="264"/>
    </location>
</feature>
<dbReference type="PANTHER" id="PTHR30511">
    <property type="entry name" value="ALANINE RACEMASE"/>
    <property type="match status" value="1"/>
</dbReference>
<keyword evidence="3 5" id="KW-0663">Pyridoxal phosphate</keyword>
<dbReference type="AlphaFoldDB" id="A0A2K9PR54"/>
<dbReference type="OrthoDB" id="9801978at2"/>
<evidence type="ECO:0000256" key="3">
    <source>
        <dbReference type="ARBA" id="ARBA00022898"/>
    </source>
</evidence>
<accession>A0A2K9PR54</accession>
<dbReference type="InterPro" id="IPR029066">
    <property type="entry name" value="PLP-binding_barrel"/>
</dbReference>
<sequence>MPKAQETVLEIDLKALKHNFEYLKSKLQNGTKFLAVVKAFGYGSDSCEIANYLQELGADYFAVAYTNEGVALRKAGITKPILVLHPQAVNFKTLITYALEPSLYNTKVLKEFIEIALAEKQSDYPIHIKINTGLNRLGFCKNDIDHAVTEIRNTTAVKITSIFSHLAASEDLNEKAFSLNQIESFNTISKKIIEKLTYQPMLHMCNTSGILNYPEAHFNMVRAGIGLYGFGNSHEENKNLIPIATLKTIISQIHHIEKDASVGYNRAFKANSTLKTATLPIGHADGIGRQYGNGKGFVTIKGQQAPILGNVCMDMIMVNITDIDCKEGDEVIVFGQNNTAEQLAETTNTISYEIITSVSQRVKRIFIK</sequence>
<dbReference type="GO" id="GO:0030632">
    <property type="term" value="P:D-alanine biosynthetic process"/>
    <property type="evidence" value="ECO:0007669"/>
    <property type="project" value="UniProtKB-UniRule"/>
</dbReference>
<comment type="function">
    <text evidence="5">Catalyzes the interconversion of L-alanine and D-alanine. May also act on other amino acids.</text>
</comment>
<dbReference type="SMART" id="SM01005">
    <property type="entry name" value="Ala_racemase_C"/>
    <property type="match status" value="1"/>
</dbReference>
<dbReference type="SUPFAM" id="SSF51419">
    <property type="entry name" value="PLP-binding barrel"/>
    <property type="match status" value="1"/>
</dbReference>
<organism evidence="9 10">
    <name type="scientific">Flavivirga eckloniae</name>
    <dbReference type="NCBI Taxonomy" id="1803846"/>
    <lineage>
        <taxon>Bacteria</taxon>
        <taxon>Pseudomonadati</taxon>
        <taxon>Bacteroidota</taxon>
        <taxon>Flavobacteriia</taxon>
        <taxon>Flavobacteriales</taxon>
        <taxon>Flavobacteriaceae</taxon>
        <taxon>Flavivirga</taxon>
    </lineage>
</organism>
<name>A0A2K9PR54_9FLAO</name>
<dbReference type="Pfam" id="PF01168">
    <property type="entry name" value="Ala_racemase_N"/>
    <property type="match status" value="1"/>
</dbReference>
<comment type="catalytic activity">
    <reaction evidence="1 5">
        <text>L-alanine = D-alanine</text>
        <dbReference type="Rhea" id="RHEA:20249"/>
        <dbReference type="ChEBI" id="CHEBI:57416"/>
        <dbReference type="ChEBI" id="CHEBI:57972"/>
        <dbReference type="EC" id="5.1.1.1"/>
    </reaction>
</comment>
<evidence type="ECO:0000256" key="6">
    <source>
        <dbReference type="PIRSR" id="PIRSR600821-50"/>
    </source>
</evidence>
<comment type="cofactor">
    <cofactor evidence="2 5 6">
        <name>pyridoxal 5'-phosphate</name>
        <dbReference type="ChEBI" id="CHEBI:597326"/>
    </cofactor>
</comment>
<dbReference type="GO" id="GO:0005829">
    <property type="term" value="C:cytosol"/>
    <property type="evidence" value="ECO:0007669"/>
    <property type="project" value="TreeGrafter"/>
</dbReference>
<keyword evidence="4 5" id="KW-0413">Isomerase</keyword>
<feature type="binding site" evidence="5 7">
    <location>
        <position position="136"/>
    </location>
    <ligand>
        <name>substrate</name>
    </ligand>
</feature>
<dbReference type="InterPro" id="IPR009006">
    <property type="entry name" value="Ala_racemase/Decarboxylase_C"/>
</dbReference>
<dbReference type="Proteomes" id="UP000235826">
    <property type="component" value="Chromosome"/>
</dbReference>
<evidence type="ECO:0000256" key="7">
    <source>
        <dbReference type="PIRSR" id="PIRSR600821-52"/>
    </source>
</evidence>
<evidence type="ECO:0000256" key="2">
    <source>
        <dbReference type="ARBA" id="ARBA00001933"/>
    </source>
</evidence>
<dbReference type="UniPathway" id="UPA00042">
    <property type="reaction ID" value="UER00497"/>
</dbReference>
<gene>
    <name evidence="9" type="primary">alr</name>
    <name evidence="9" type="ORF">C1H87_12875</name>
</gene>
<evidence type="ECO:0000256" key="4">
    <source>
        <dbReference type="ARBA" id="ARBA00023235"/>
    </source>
</evidence>
<evidence type="ECO:0000256" key="1">
    <source>
        <dbReference type="ARBA" id="ARBA00000316"/>
    </source>
</evidence>
<dbReference type="InterPro" id="IPR011079">
    <property type="entry name" value="Ala_racemase_C"/>
</dbReference>
<dbReference type="GO" id="GO:0008784">
    <property type="term" value="F:alanine racemase activity"/>
    <property type="evidence" value="ECO:0007669"/>
    <property type="project" value="UniProtKB-UniRule"/>
</dbReference>
<dbReference type="Gene3D" id="3.20.20.10">
    <property type="entry name" value="Alanine racemase"/>
    <property type="match status" value="1"/>
</dbReference>
<feature type="active site" description="Proton acceptor; specific for D-alanine" evidence="5">
    <location>
        <position position="38"/>
    </location>
</feature>
<dbReference type="RefSeq" id="WP_102756207.1">
    <property type="nucleotide sequence ID" value="NZ_CP025791.1"/>
</dbReference>
<comment type="similarity">
    <text evidence="5">Belongs to the alanine racemase family.</text>
</comment>
<keyword evidence="10" id="KW-1185">Reference proteome</keyword>
<dbReference type="CDD" id="cd00430">
    <property type="entry name" value="PLPDE_III_AR"/>
    <property type="match status" value="1"/>
</dbReference>
<dbReference type="InterPro" id="IPR000821">
    <property type="entry name" value="Ala_racemase"/>
</dbReference>
<dbReference type="GO" id="GO:0030170">
    <property type="term" value="F:pyridoxal phosphate binding"/>
    <property type="evidence" value="ECO:0007669"/>
    <property type="project" value="UniProtKB-UniRule"/>
</dbReference>
<dbReference type="EC" id="5.1.1.1" evidence="5"/>
<dbReference type="PRINTS" id="PR00992">
    <property type="entry name" value="ALARACEMASE"/>
</dbReference>